<dbReference type="EMBL" id="CAEZWE010000027">
    <property type="protein sequence ID" value="CAB4651895.1"/>
    <property type="molecule type" value="Genomic_DNA"/>
</dbReference>
<name>A0A6J6KUS7_9ZZZZ</name>
<keyword evidence="1" id="KW-0472">Membrane</keyword>
<protein>
    <submittedName>
        <fullName evidence="2">Unannotated protein</fullName>
    </submittedName>
</protein>
<gene>
    <name evidence="2" type="ORF">UFOPK2169_00819</name>
</gene>
<evidence type="ECO:0000256" key="1">
    <source>
        <dbReference type="SAM" id="Phobius"/>
    </source>
</evidence>
<accession>A0A6J6KUS7</accession>
<evidence type="ECO:0000313" key="2">
    <source>
        <dbReference type="EMBL" id="CAB4651895.1"/>
    </source>
</evidence>
<feature type="transmembrane region" description="Helical" evidence="1">
    <location>
        <begin position="12"/>
        <end position="35"/>
    </location>
</feature>
<sequence length="132" mass="14489">MLVPALVAANMTLHLMGVGLVVLGLVLLVATIVLWRGAVEDPVVLAPLEVMADRRFARAGEKERSLILNSARPEDSELVDVSSDAVALFREPLSEPVRPWRDPFPHDDDAVDIVPMAPPVIDPLLQNNRKDR</sequence>
<proteinExistence type="predicted"/>
<dbReference type="AlphaFoldDB" id="A0A6J6KUS7"/>
<keyword evidence="1" id="KW-1133">Transmembrane helix</keyword>
<reference evidence="2" key="1">
    <citation type="submission" date="2020-05" db="EMBL/GenBank/DDBJ databases">
        <authorList>
            <person name="Chiriac C."/>
            <person name="Salcher M."/>
            <person name="Ghai R."/>
            <person name="Kavagutti S V."/>
        </authorList>
    </citation>
    <scope>NUCLEOTIDE SEQUENCE</scope>
</reference>
<keyword evidence="1" id="KW-0812">Transmembrane</keyword>
<organism evidence="2">
    <name type="scientific">freshwater metagenome</name>
    <dbReference type="NCBI Taxonomy" id="449393"/>
    <lineage>
        <taxon>unclassified sequences</taxon>
        <taxon>metagenomes</taxon>
        <taxon>ecological metagenomes</taxon>
    </lineage>
</organism>